<feature type="domain" description="Thiamine phosphate synthase/TenI" evidence="3">
    <location>
        <begin position="15"/>
        <end position="179"/>
    </location>
</feature>
<sequence>MRLSRFYPVMPDAVWVTRVVGLGARMVQLRAKGFTPDILRDQALRAQEICDRAGAELVLNDHWKLAIDLGIKAVHLGQEDMATADFTAIRRASIAFGLSTHDEAELDRALSHDPAYIALGPIYETRLKVMPWAPQGLEKLTRWKAAVGSKPLVAIGGLTPERLPGVFAAGADVAAVVTDLVTAEDAAGRVAEWRGACDAL</sequence>
<comment type="caution">
    <text evidence="4">The sequence shown here is derived from an EMBL/GenBank/DDBJ whole genome shotgun (WGS) entry which is preliminary data.</text>
</comment>
<dbReference type="PANTHER" id="PTHR20857">
    <property type="entry name" value="THIAMINE-PHOSPHATE PYROPHOSPHORYLASE"/>
    <property type="match status" value="1"/>
</dbReference>
<name>A0A918TK14_9RHOB</name>
<proteinExistence type="predicted"/>
<accession>A0A918TK14</accession>
<dbReference type="Proteomes" id="UP000638981">
    <property type="component" value="Unassembled WGS sequence"/>
</dbReference>
<dbReference type="AlphaFoldDB" id="A0A918TK14"/>
<evidence type="ECO:0000313" key="5">
    <source>
        <dbReference type="Proteomes" id="UP000638981"/>
    </source>
</evidence>
<dbReference type="NCBIfam" id="NF000734">
    <property type="entry name" value="PRK00043.1-5"/>
    <property type="match status" value="1"/>
</dbReference>
<protein>
    <submittedName>
        <fullName evidence="4">Thiamine-phosphate synthase</fullName>
    </submittedName>
</protein>
<gene>
    <name evidence="4" type="primary">thiE</name>
    <name evidence="4" type="ORF">GCM10007315_12070</name>
</gene>
<evidence type="ECO:0000256" key="1">
    <source>
        <dbReference type="ARBA" id="ARBA00004948"/>
    </source>
</evidence>
<dbReference type="SUPFAM" id="SSF51391">
    <property type="entry name" value="Thiamin phosphate synthase"/>
    <property type="match status" value="1"/>
</dbReference>
<dbReference type="InterPro" id="IPR013785">
    <property type="entry name" value="Aldolase_TIM"/>
</dbReference>
<dbReference type="GO" id="GO:0009228">
    <property type="term" value="P:thiamine biosynthetic process"/>
    <property type="evidence" value="ECO:0007669"/>
    <property type="project" value="UniProtKB-KW"/>
</dbReference>
<comment type="pathway">
    <text evidence="1">Cofactor biosynthesis; thiamine diphosphate biosynthesis.</text>
</comment>
<reference evidence="4" key="1">
    <citation type="journal article" date="2014" name="Int. J. Syst. Evol. Microbiol.">
        <title>Complete genome sequence of Corynebacterium casei LMG S-19264T (=DSM 44701T), isolated from a smear-ripened cheese.</title>
        <authorList>
            <consortium name="US DOE Joint Genome Institute (JGI-PGF)"/>
            <person name="Walter F."/>
            <person name="Albersmeier A."/>
            <person name="Kalinowski J."/>
            <person name="Ruckert C."/>
        </authorList>
    </citation>
    <scope>NUCLEOTIDE SEQUENCE</scope>
    <source>
        <strain evidence="4">KCTC 23310</strain>
    </source>
</reference>
<keyword evidence="2" id="KW-0784">Thiamine biosynthesis</keyword>
<dbReference type="GO" id="GO:0005737">
    <property type="term" value="C:cytoplasm"/>
    <property type="evidence" value="ECO:0007669"/>
    <property type="project" value="TreeGrafter"/>
</dbReference>
<reference evidence="4" key="2">
    <citation type="submission" date="2020-09" db="EMBL/GenBank/DDBJ databases">
        <authorList>
            <person name="Sun Q."/>
            <person name="Kim S."/>
        </authorList>
    </citation>
    <scope>NUCLEOTIDE SEQUENCE</scope>
    <source>
        <strain evidence="4">KCTC 23310</strain>
    </source>
</reference>
<dbReference type="PANTHER" id="PTHR20857:SF15">
    <property type="entry name" value="THIAMINE-PHOSPHATE SYNTHASE"/>
    <property type="match status" value="1"/>
</dbReference>
<evidence type="ECO:0000256" key="2">
    <source>
        <dbReference type="ARBA" id="ARBA00022977"/>
    </source>
</evidence>
<dbReference type="InterPro" id="IPR022998">
    <property type="entry name" value="ThiamineP_synth_TenI"/>
</dbReference>
<dbReference type="GO" id="GO:0004789">
    <property type="term" value="F:thiamine-phosphate diphosphorylase activity"/>
    <property type="evidence" value="ECO:0007669"/>
    <property type="project" value="TreeGrafter"/>
</dbReference>
<dbReference type="CDD" id="cd00564">
    <property type="entry name" value="TMP_TenI"/>
    <property type="match status" value="1"/>
</dbReference>
<dbReference type="InterPro" id="IPR036206">
    <property type="entry name" value="ThiamineP_synth_sf"/>
</dbReference>
<dbReference type="Pfam" id="PF02581">
    <property type="entry name" value="TMP-TENI"/>
    <property type="match status" value="1"/>
</dbReference>
<dbReference type="EMBL" id="BMYJ01000003">
    <property type="protein sequence ID" value="GHC51287.1"/>
    <property type="molecule type" value="Genomic_DNA"/>
</dbReference>
<dbReference type="Gene3D" id="3.20.20.70">
    <property type="entry name" value="Aldolase class I"/>
    <property type="match status" value="1"/>
</dbReference>
<evidence type="ECO:0000259" key="3">
    <source>
        <dbReference type="Pfam" id="PF02581"/>
    </source>
</evidence>
<evidence type="ECO:0000313" key="4">
    <source>
        <dbReference type="EMBL" id="GHC51287.1"/>
    </source>
</evidence>
<keyword evidence="5" id="KW-1185">Reference proteome</keyword>
<organism evidence="4 5">
    <name type="scientific">Neogemmobacter tilapiae</name>
    <dbReference type="NCBI Taxonomy" id="875041"/>
    <lineage>
        <taxon>Bacteria</taxon>
        <taxon>Pseudomonadati</taxon>
        <taxon>Pseudomonadota</taxon>
        <taxon>Alphaproteobacteria</taxon>
        <taxon>Rhodobacterales</taxon>
        <taxon>Paracoccaceae</taxon>
        <taxon>Neogemmobacter</taxon>
    </lineage>
</organism>